<evidence type="ECO:0000256" key="7">
    <source>
        <dbReference type="ARBA" id="ARBA00023136"/>
    </source>
</evidence>
<dbReference type="GO" id="GO:0005886">
    <property type="term" value="C:plasma membrane"/>
    <property type="evidence" value="ECO:0007669"/>
    <property type="project" value="UniProtKB-SubCell"/>
</dbReference>
<dbReference type="PANTHER" id="PTHR30012:SF0">
    <property type="entry name" value="TYPE II SECRETION SYSTEM PROTEIN F-RELATED"/>
    <property type="match status" value="1"/>
</dbReference>
<keyword evidence="4" id="KW-0997">Cell inner membrane</keyword>
<keyword evidence="5 8" id="KW-0812">Transmembrane</keyword>
<comment type="similarity">
    <text evidence="2">Belongs to the GSP F family.</text>
</comment>
<keyword evidence="7 8" id="KW-0472">Membrane</keyword>
<dbReference type="InterPro" id="IPR018076">
    <property type="entry name" value="T2SS_GspF_dom"/>
</dbReference>
<name>A0A0G0ZC20_9BACT</name>
<dbReference type="PATRIC" id="fig|1618609.3.peg.237"/>
<dbReference type="Proteomes" id="UP000034951">
    <property type="component" value="Unassembled WGS sequence"/>
</dbReference>
<evidence type="ECO:0000256" key="2">
    <source>
        <dbReference type="ARBA" id="ARBA00005745"/>
    </source>
</evidence>
<feature type="transmembrane region" description="Helical" evidence="8">
    <location>
        <begin position="228"/>
        <end position="244"/>
    </location>
</feature>
<dbReference type="AlphaFoldDB" id="A0A0G0ZC20"/>
<dbReference type="PRINTS" id="PR00812">
    <property type="entry name" value="BCTERIALGSPF"/>
</dbReference>
<evidence type="ECO:0000256" key="1">
    <source>
        <dbReference type="ARBA" id="ARBA00004429"/>
    </source>
</evidence>
<organism evidence="10 11">
    <name type="scientific">Candidatus Azambacteria bacterium GW2011_GWA1_42_19</name>
    <dbReference type="NCBI Taxonomy" id="1618609"/>
    <lineage>
        <taxon>Bacteria</taxon>
        <taxon>Candidatus Azamiibacteriota</taxon>
    </lineage>
</organism>
<comment type="subcellular location">
    <subcellularLocation>
        <location evidence="1">Cell inner membrane</location>
        <topology evidence="1">Multi-pass membrane protein</topology>
    </subcellularLocation>
</comment>
<evidence type="ECO:0000256" key="3">
    <source>
        <dbReference type="ARBA" id="ARBA00022475"/>
    </source>
</evidence>
<evidence type="ECO:0000313" key="11">
    <source>
        <dbReference type="Proteomes" id="UP000034951"/>
    </source>
</evidence>
<feature type="transmembrane region" description="Helical" evidence="8">
    <location>
        <begin position="174"/>
        <end position="197"/>
    </location>
</feature>
<evidence type="ECO:0000256" key="4">
    <source>
        <dbReference type="ARBA" id="ARBA00022519"/>
    </source>
</evidence>
<protein>
    <recommendedName>
        <fullName evidence="9">Type II secretion system protein GspF domain-containing protein</fullName>
    </recommendedName>
</protein>
<keyword evidence="6 8" id="KW-1133">Transmembrane helix</keyword>
<keyword evidence="3" id="KW-1003">Cell membrane</keyword>
<feature type="domain" description="Type II secretion system protein GspF" evidence="9">
    <location>
        <begin position="279"/>
        <end position="401"/>
    </location>
</feature>
<gene>
    <name evidence="10" type="ORF">UV10_C0006G0012</name>
</gene>
<dbReference type="FunFam" id="1.20.81.30:FF:000001">
    <property type="entry name" value="Type II secretion system protein F"/>
    <property type="match status" value="1"/>
</dbReference>
<evidence type="ECO:0000256" key="6">
    <source>
        <dbReference type="ARBA" id="ARBA00022989"/>
    </source>
</evidence>
<accession>A0A0G0ZC20</accession>
<evidence type="ECO:0000313" key="10">
    <source>
        <dbReference type="EMBL" id="KKS46204.1"/>
    </source>
</evidence>
<comment type="caution">
    <text evidence="10">The sequence shown here is derived from an EMBL/GenBank/DDBJ whole genome shotgun (WGS) entry which is preliminary data.</text>
</comment>
<dbReference type="EMBL" id="LCDE01000006">
    <property type="protein sequence ID" value="KKS46204.1"/>
    <property type="molecule type" value="Genomic_DNA"/>
</dbReference>
<feature type="domain" description="Type II secretion system protein GspF" evidence="9">
    <location>
        <begin position="75"/>
        <end position="198"/>
    </location>
</feature>
<evidence type="ECO:0000256" key="8">
    <source>
        <dbReference type="SAM" id="Phobius"/>
    </source>
</evidence>
<dbReference type="InterPro" id="IPR042094">
    <property type="entry name" value="T2SS_GspF_sf"/>
</dbReference>
<evidence type="ECO:0000259" key="9">
    <source>
        <dbReference type="Pfam" id="PF00482"/>
    </source>
</evidence>
<feature type="transmembrane region" description="Helical" evidence="8">
    <location>
        <begin position="382"/>
        <end position="403"/>
    </location>
</feature>
<dbReference type="Gene3D" id="1.20.81.30">
    <property type="entry name" value="Type II secretion system (T2SS), domain F"/>
    <property type="match status" value="2"/>
</dbReference>
<dbReference type="Pfam" id="PF00482">
    <property type="entry name" value="T2SSF"/>
    <property type="match status" value="2"/>
</dbReference>
<evidence type="ECO:0000256" key="5">
    <source>
        <dbReference type="ARBA" id="ARBA00022692"/>
    </source>
</evidence>
<dbReference type="PANTHER" id="PTHR30012">
    <property type="entry name" value="GENERAL SECRETION PATHWAY PROTEIN"/>
    <property type="match status" value="1"/>
</dbReference>
<proteinExistence type="inferred from homology"/>
<sequence length="409" mass="45786">MPKFQYTARTQEGKLESDFIETSSIEAAISFLQNQRLIIIEVKPFEEVEAITLNEFLSQILAFLNKIKNQEIVLFTKQLAVLIQAKVPLVQSLRVMARQVGNPRFAGIINSVASDVDAGMILSRALSKYPKVFSNFYVQMIRSGEISGRLEETLTYLSDYISRQFLLNSKARGAMIYPAFIVAAFFAVGIVMLIWVIPNLTAILAESGQKLPFTTRLLIGSSSFVRKWGWLIAAILIPLGYFIWHSIKKSVEWRYAFDEFKIRFPIFGELLKKIYLTRFSETLSTLTSSGIAISQSLEITADVVGNAVYKRIILEANESVRRGGNISSVFGKYPEVLPMVTQMISIGEQTGKLDSILKQVSVFFTEEVNRAFDNLVNLIEPILIVVLGIGVGILVAAILLPIYNLVNAF</sequence>
<reference evidence="10 11" key="1">
    <citation type="journal article" date="2015" name="Nature">
        <title>rRNA introns, odd ribosomes, and small enigmatic genomes across a large radiation of phyla.</title>
        <authorList>
            <person name="Brown C.T."/>
            <person name="Hug L.A."/>
            <person name="Thomas B.C."/>
            <person name="Sharon I."/>
            <person name="Castelle C.J."/>
            <person name="Singh A."/>
            <person name="Wilkins M.J."/>
            <person name="Williams K.H."/>
            <person name="Banfield J.F."/>
        </authorList>
    </citation>
    <scope>NUCLEOTIDE SEQUENCE [LARGE SCALE GENOMIC DNA]</scope>
</reference>
<dbReference type="InterPro" id="IPR003004">
    <property type="entry name" value="GspF/PilC"/>
</dbReference>